<feature type="transmembrane region" description="Helical" evidence="9">
    <location>
        <begin position="465"/>
        <end position="486"/>
    </location>
</feature>
<dbReference type="Gene3D" id="1.10.510.10">
    <property type="entry name" value="Transferase(Phosphotransferase) domain 1"/>
    <property type="match status" value="1"/>
</dbReference>
<dbReference type="InterPro" id="IPR011009">
    <property type="entry name" value="Kinase-like_dom_sf"/>
</dbReference>
<sequence>METRLVGRFTLLRELGRGGMGVVWQARDEELGREVALKQILTPGYLSQQAAQERRDRMLREARAAAQLNHPGAVTVHDVIRTDDDLFIVMEYVPAPSLQELVDRDGPLAEPELLRLGLALLDVLEEAHALGIVHRDVKPANVLMPARGPKLTDFGIARLEGDVTLTGDGAFMGSPAYVSPEQARGERATPASDLWSLGVTLYFAAEGRAPFARDNVVACLAAILTASPAPPRELSLPIMGLLERDPDRRLTAEELRVLLDWEPPDVQALADVAPAVRPALTRPAIPRPAPAVPVPRRTPPRDSGSDGTVPAVPPPRRGALERTAGMLLILSAVLWVTLWLFPWNLRLGQWLLTADQVHPLGGFGFYLPNRFDLESDGVSPGESISLAIALLPPLGLTLLGLMLLGRRRLVTAALALALWPWLTGPALNFEAISHLEPYYLPDQLAALGATAAAARLIAFRRPFRGAASLVPALVGVLSLLAFLLFWHPGGHQFVIVEIVSVGAALALTAFLPPAVARLSLWCYATVTGFFVLVQSVDLLWDITPFRIYPAYFAIQVIMMIVCAAAALRTRLGEDRTGRQAAAPVPLRDPSHRA</sequence>
<feature type="transmembrane region" description="Helical" evidence="9">
    <location>
        <begin position="324"/>
        <end position="341"/>
    </location>
</feature>
<keyword evidence="9" id="KW-0472">Membrane</keyword>
<evidence type="ECO:0000256" key="4">
    <source>
        <dbReference type="ARBA" id="ARBA00022741"/>
    </source>
</evidence>
<proteinExistence type="predicted"/>
<comment type="caution">
    <text evidence="11">The sequence shown here is derived from an EMBL/GenBank/DDBJ whole genome shotgun (WGS) entry which is preliminary data.</text>
</comment>
<evidence type="ECO:0000256" key="9">
    <source>
        <dbReference type="SAM" id="Phobius"/>
    </source>
</evidence>
<gene>
    <name evidence="11" type="ORF">Psi01_48690</name>
</gene>
<name>A0A8J3SKY1_9ACTN</name>
<feature type="transmembrane region" description="Helical" evidence="9">
    <location>
        <begin position="518"/>
        <end position="536"/>
    </location>
</feature>
<feature type="compositionally biased region" description="Pro residues" evidence="8">
    <location>
        <begin position="285"/>
        <end position="297"/>
    </location>
</feature>
<dbReference type="SUPFAM" id="SSF56112">
    <property type="entry name" value="Protein kinase-like (PK-like)"/>
    <property type="match status" value="1"/>
</dbReference>
<dbReference type="PROSITE" id="PS00108">
    <property type="entry name" value="PROTEIN_KINASE_ST"/>
    <property type="match status" value="1"/>
</dbReference>
<dbReference type="InterPro" id="IPR008271">
    <property type="entry name" value="Ser/Thr_kinase_AS"/>
</dbReference>
<dbReference type="PROSITE" id="PS00107">
    <property type="entry name" value="PROTEIN_KINASE_ATP"/>
    <property type="match status" value="1"/>
</dbReference>
<feature type="region of interest" description="Disordered" evidence="8">
    <location>
        <begin position="284"/>
        <end position="316"/>
    </location>
</feature>
<keyword evidence="9" id="KW-0812">Transmembrane</keyword>
<feature type="transmembrane region" description="Helical" evidence="9">
    <location>
        <begin position="384"/>
        <end position="404"/>
    </location>
</feature>
<dbReference type="EMBL" id="BOOJ01000040">
    <property type="protein sequence ID" value="GIH94239.1"/>
    <property type="molecule type" value="Genomic_DNA"/>
</dbReference>
<reference evidence="11 12" key="1">
    <citation type="submission" date="2021-01" db="EMBL/GenBank/DDBJ databases">
        <title>Whole genome shotgun sequence of Planobispora siamensis NBRC 107568.</title>
        <authorList>
            <person name="Komaki H."/>
            <person name="Tamura T."/>
        </authorList>
    </citation>
    <scope>NUCLEOTIDE SEQUENCE [LARGE SCALE GENOMIC DNA]</scope>
    <source>
        <strain evidence="11 12">NBRC 107568</strain>
    </source>
</reference>
<keyword evidence="2" id="KW-0723">Serine/threonine-protein kinase</keyword>
<feature type="domain" description="Protein kinase" evidence="10">
    <location>
        <begin position="9"/>
        <end position="259"/>
    </location>
</feature>
<evidence type="ECO:0000256" key="5">
    <source>
        <dbReference type="ARBA" id="ARBA00022777"/>
    </source>
</evidence>
<dbReference type="Gene3D" id="3.30.200.20">
    <property type="entry name" value="Phosphorylase Kinase, domain 1"/>
    <property type="match status" value="1"/>
</dbReference>
<evidence type="ECO:0000256" key="7">
    <source>
        <dbReference type="PROSITE-ProRule" id="PRU10141"/>
    </source>
</evidence>
<dbReference type="EC" id="2.7.11.1" evidence="1"/>
<feature type="binding site" evidence="7">
    <location>
        <position position="38"/>
    </location>
    <ligand>
        <name>ATP</name>
        <dbReference type="ChEBI" id="CHEBI:30616"/>
    </ligand>
</feature>
<dbReference type="Pfam" id="PF00069">
    <property type="entry name" value="Pkinase"/>
    <property type="match status" value="1"/>
</dbReference>
<feature type="transmembrane region" description="Helical" evidence="9">
    <location>
        <begin position="492"/>
        <end position="511"/>
    </location>
</feature>
<dbReference type="SMART" id="SM00220">
    <property type="entry name" value="S_TKc"/>
    <property type="match status" value="1"/>
</dbReference>
<dbReference type="PROSITE" id="PS50011">
    <property type="entry name" value="PROTEIN_KINASE_DOM"/>
    <property type="match status" value="1"/>
</dbReference>
<dbReference type="InterPro" id="IPR017441">
    <property type="entry name" value="Protein_kinase_ATP_BS"/>
</dbReference>
<evidence type="ECO:0000256" key="6">
    <source>
        <dbReference type="ARBA" id="ARBA00022840"/>
    </source>
</evidence>
<evidence type="ECO:0000313" key="11">
    <source>
        <dbReference type="EMBL" id="GIH94239.1"/>
    </source>
</evidence>
<evidence type="ECO:0000259" key="10">
    <source>
        <dbReference type="PROSITE" id="PS50011"/>
    </source>
</evidence>
<keyword evidence="4 7" id="KW-0547">Nucleotide-binding</keyword>
<dbReference type="GO" id="GO:0004674">
    <property type="term" value="F:protein serine/threonine kinase activity"/>
    <property type="evidence" value="ECO:0007669"/>
    <property type="project" value="UniProtKB-KW"/>
</dbReference>
<evidence type="ECO:0000313" key="12">
    <source>
        <dbReference type="Proteomes" id="UP000619788"/>
    </source>
</evidence>
<dbReference type="Proteomes" id="UP000619788">
    <property type="component" value="Unassembled WGS sequence"/>
</dbReference>
<evidence type="ECO:0000256" key="2">
    <source>
        <dbReference type="ARBA" id="ARBA00022527"/>
    </source>
</evidence>
<keyword evidence="5" id="KW-0418">Kinase</keyword>
<keyword evidence="3" id="KW-0808">Transferase</keyword>
<dbReference type="PANTHER" id="PTHR43289">
    <property type="entry name" value="MITOGEN-ACTIVATED PROTEIN KINASE KINASE KINASE 20-RELATED"/>
    <property type="match status" value="1"/>
</dbReference>
<evidence type="ECO:0000256" key="8">
    <source>
        <dbReference type="SAM" id="MobiDB-lite"/>
    </source>
</evidence>
<keyword evidence="6 7" id="KW-0067">ATP-binding</keyword>
<organism evidence="11 12">
    <name type="scientific">Planobispora siamensis</name>
    <dbReference type="NCBI Taxonomy" id="936338"/>
    <lineage>
        <taxon>Bacteria</taxon>
        <taxon>Bacillati</taxon>
        <taxon>Actinomycetota</taxon>
        <taxon>Actinomycetes</taxon>
        <taxon>Streptosporangiales</taxon>
        <taxon>Streptosporangiaceae</taxon>
        <taxon>Planobispora</taxon>
    </lineage>
</organism>
<accession>A0A8J3SKY1</accession>
<feature type="transmembrane region" description="Helical" evidence="9">
    <location>
        <begin position="548"/>
        <end position="567"/>
    </location>
</feature>
<keyword evidence="12" id="KW-1185">Reference proteome</keyword>
<protein>
    <recommendedName>
        <fullName evidence="1">non-specific serine/threonine protein kinase</fullName>
        <ecNumber evidence="1">2.7.11.1</ecNumber>
    </recommendedName>
</protein>
<keyword evidence="9" id="KW-1133">Transmembrane helix</keyword>
<dbReference type="AlphaFoldDB" id="A0A8J3SKY1"/>
<dbReference type="PANTHER" id="PTHR43289:SF6">
    <property type="entry name" value="SERINE_THREONINE-PROTEIN KINASE NEKL-3"/>
    <property type="match status" value="1"/>
</dbReference>
<evidence type="ECO:0000256" key="3">
    <source>
        <dbReference type="ARBA" id="ARBA00022679"/>
    </source>
</evidence>
<dbReference type="GO" id="GO:0005524">
    <property type="term" value="F:ATP binding"/>
    <property type="evidence" value="ECO:0007669"/>
    <property type="project" value="UniProtKB-UniRule"/>
</dbReference>
<dbReference type="CDD" id="cd14014">
    <property type="entry name" value="STKc_PknB_like"/>
    <property type="match status" value="1"/>
</dbReference>
<dbReference type="InterPro" id="IPR000719">
    <property type="entry name" value="Prot_kinase_dom"/>
</dbReference>
<evidence type="ECO:0000256" key="1">
    <source>
        <dbReference type="ARBA" id="ARBA00012513"/>
    </source>
</evidence>
<dbReference type="RefSeq" id="WP_204066377.1">
    <property type="nucleotide sequence ID" value="NZ_BOOJ01000040.1"/>
</dbReference>